<sequence>MVLAAAFPVVVRMQPGRNVKSSRIAAVRVPVLVLFPDLLAQLVPLDPPDPLGRLVQLG</sequence>
<dbReference type="STRING" id="537013.CLOSTMETH_03482"/>
<proteinExistence type="predicted"/>
<evidence type="ECO:0000313" key="2">
    <source>
        <dbReference type="Proteomes" id="UP000003340"/>
    </source>
</evidence>
<protein>
    <submittedName>
        <fullName evidence="1">Uncharacterized protein</fullName>
    </submittedName>
</protein>
<comment type="caution">
    <text evidence="1">The sequence shown here is derived from an EMBL/GenBank/DDBJ whole genome shotgun (WGS) entry which is preliminary data.</text>
</comment>
<reference evidence="1 2" key="1">
    <citation type="submission" date="2009-01" db="EMBL/GenBank/DDBJ databases">
        <authorList>
            <person name="Fulton L."/>
            <person name="Clifton S."/>
            <person name="Fulton B."/>
            <person name="Xu J."/>
            <person name="Minx P."/>
            <person name="Pepin K.H."/>
            <person name="Johnson M."/>
            <person name="Bhonagiri V."/>
            <person name="Nash W.E."/>
            <person name="Mardis E.R."/>
            <person name="Wilson R.K."/>
        </authorList>
    </citation>
    <scope>NUCLEOTIDE SEQUENCE [LARGE SCALE GENOMIC DNA]</scope>
    <source>
        <strain evidence="1 2">DSM 5476</strain>
    </source>
</reference>
<dbReference type="Proteomes" id="UP000003340">
    <property type="component" value="Unassembled WGS sequence"/>
</dbReference>
<accession>C0EHY7</accession>
<dbReference type="AlphaFoldDB" id="C0EHY7"/>
<name>C0EHY7_9FIRM</name>
<gene>
    <name evidence="1" type="ORF">CLOSTMETH_03482</name>
</gene>
<dbReference type="HOGENOM" id="CLU_2971384_0_0_9"/>
<keyword evidence="2" id="KW-1185">Reference proteome</keyword>
<organism evidence="1 2">
    <name type="scientific">[Clostridium] methylpentosum DSM 5476</name>
    <dbReference type="NCBI Taxonomy" id="537013"/>
    <lineage>
        <taxon>Bacteria</taxon>
        <taxon>Bacillati</taxon>
        <taxon>Bacillota</taxon>
        <taxon>Clostridia</taxon>
        <taxon>Eubacteriales</taxon>
        <taxon>Oscillospiraceae</taxon>
        <taxon>Oscillospiraceae incertae sedis</taxon>
    </lineage>
</organism>
<evidence type="ECO:0000313" key="1">
    <source>
        <dbReference type="EMBL" id="EEG28959.1"/>
    </source>
</evidence>
<dbReference type="EMBL" id="ACEC01000122">
    <property type="protein sequence ID" value="EEG28959.1"/>
    <property type="molecule type" value="Genomic_DNA"/>
</dbReference>
<reference evidence="1 2" key="2">
    <citation type="submission" date="2009-02" db="EMBL/GenBank/DDBJ databases">
        <title>Draft genome sequence of Clostridium methylpentosum (DSM 5476).</title>
        <authorList>
            <person name="Sudarsanam P."/>
            <person name="Ley R."/>
            <person name="Guruge J."/>
            <person name="Turnbaugh P.J."/>
            <person name="Mahowald M."/>
            <person name="Liep D."/>
            <person name="Gordon J."/>
        </authorList>
    </citation>
    <scope>NUCLEOTIDE SEQUENCE [LARGE SCALE GENOMIC DNA]</scope>
    <source>
        <strain evidence="1 2">DSM 5476</strain>
    </source>
</reference>